<dbReference type="Pfam" id="PF03004">
    <property type="entry name" value="Transposase_24"/>
    <property type="match status" value="1"/>
</dbReference>
<feature type="compositionally biased region" description="Basic and acidic residues" evidence="2">
    <location>
        <begin position="111"/>
        <end position="121"/>
    </location>
</feature>
<accession>A0ABC8XYG3</accession>
<evidence type="ECO:0000313" key="4">
    <source>
        <dbReference type="Proteomes" id="UP001497457"/>
    </source>
</evidence>
<reference evidence="3" key="1">
    <citation type="submission" date="2024-10" db="EMBL/GenBank/DDBJ databases">
        <authorList>
            <person name="Ryan C."/>
        </authorList>
    </citation>
    <scope>NUCLEOTIDE SEQUENCE [LARGE SCALE GENOMIC DNA]</scope>
</reference>
<evidence type="ECO:0008006" key="5">
    <source>
        <dbReference type="Google" id="ProtNLM"/>
    </source>
</evidence>
<dbReference type="EMBL" id="OZ075125">
    <property type="protein sequence ID" value="CAL4932888.1"/>
    <property type="molecule type" value="Genomic_DNA"/>
</dbReference>
<gene>
    <name evidence="3" type="ORF">URODEC1_LOCUS27846</name>
</gene>
<keyword evidence="1" id="KW-0175">Coiled coil</keyword>
<dbReference type="PANTHER" id="PTHR33063:SF13">
    <property type="entry name" value="OS02G0583500 PROTEIN"/>
    <property type="match status" value="1"/>
</dbReference>
<evidence type="ECO:0000256" key="2">
    <source>
        <dbReference type="SAM" id="MobiDB-lite"/>
    </source>
</evidence>
<feature type="region of interest" description="Disordered" evidence="2">
    <location>
        <begin position="58"/>
        <end position="252"/>
    </location>
</feature>
<dbReference type="AlphaFoldDB" id="A0ABC8XYG3"/>
<sequence>MTTEGLIDPNLHRFKDPSPMTTKEGLKRPRGSQIAEHPLHPYEEERLRQCMRNSARLKELGIPSSSSIFPNNSGNARNKKKPNNKNNEDSDPEYDPSRDGTGDGDLFGGDNAKEGSKEKTCNKNNKQSSSSTLARVRFRSHKRVYAEQPPIRVTRAKTSNTQPDAILTPSDIHVPPPSQPDGTQAALEDDGPAQLADNTHMSNGGDAIPCPDGPNNMTNEDGSTQHDDNNIVGDGAGGHNQMTTEGVNMGHGLGRLTRARTGKLPIIRTEGNMGDGASGHNQTATEEEEPWDRGVNMGHGLERLTRSRGGKLPIIITEGNIRPLVPVIAAKYATECNIAVRNHIPILKCWEDYKRQPALIKRFLGCLEAKFNINTNDPIVKNGCLVMMKNAVRQQRYKLKKEFFDPFPLHSVTKTSPVKEMSNEQWIELVESWKTPKKMEHCRKNKDNRAEVKFHQTTGCRSYPVVIKNLGDEYKDKEPDAFDLFKICHYSNKKKGYTPTVQSAITEMENQLATPTDDEQPNSATQVVGAVLDKNTKNSHFLQNVGVQVEKRRSSLQNVQAQLEVERRRNAELQLVVNNQREEMNDLSMKVQETEQARIKDQEENRNKLSQLEAKLELLLGNN</sequence>
<dbReference type="InterPro" id="IPR004252">
    <property type="entry name" value="Probable_transposase_24"/>
</dbReference>
<feature type="region of interest" description="Disordered" evidence="2">
    <location>
        <begin position="268"/>
        <end position="297"/>
    </location>
</feature>
<evidence type="ECO:0000313" key="3">
    <source>
        <dbReference type="EMBL" id="CAL4932888.1"/>
    </source>
</evidence>
<name>A0ABC8XYG3_9POAL</name>
<dbReference type="Proteomes" id="UP001497457">
    <property type="component" value="Chromosome 15b"/>
</dbReference>
<feature type="region of interest" description="Disordered" evidence="2">
    <location>
        <begin position="1"/>
        <end position="45"/>
    </location>
</feature>
<feature type="compositionally biased region" description="Low complexity" evidence="2">
    <location>
        <begin position="61"/>
        <end position="74"/>
    </location>
</feature>
<dbReference type="PANTHER" id="PTHR33063">
    <property type="entry name" value="OS02G0583500 PROTEIN"/>
    <property type="match status" value="1"/>
</dbReference>
<proteinExistence type="predicted"/>
<feature type="compositionally biased region" description="Polar residues" evidence="2">
    <location>
        <begin position="122"/>
        <end position="133"/>
    </location>
</feature>
<protein>
    <recommendedName>
        <fullName evidence="5">Transposase</fullName>
    </recommendedName>
</protein>
<keyword evidence="4" id="KW-1185">Reference proteome</keyword>
<feature type="coiled-coil region" evidence="1">
    <location>
        <begin position="556"/>
        <end position="622"/>
    </location>
</feature>
<evidence type="ECO:0000256" key="1">
    <source>
        <dbReference type="SAM" id="Coils"/>
    </source>
</evidence>
<organism evidence="3 4">
    <name type="scientific">Urochloa decumbens</name>
    <dbReference type="NCBI Taxonomy" id="240449"/>
    <lineage>
        <taxon>Eukaryota</taxon>
        <taxon>Viridiplantae</taxon>
        <taxon>Streptophyta</taxon>
        <taxon>Embryophyta</taxon>
        <taxon>Tracheophyta</taxon>
        <taxon>Spermatophyta</taxon>
        <taxon>Magnoliopsida</taxon>
        <taxon>Liliopsida</taxon>
        <taxon>Poales</taxon>
        <taxon>Poaceae</taxon>
        <taxon>PACMAD clade</taxon>
        <taxon>Panicoideae</taxon>
        <taxon>Panicodae</taxon>
        <taxon>Paniceae</taxon>
        <taxon>Melinidinae</taxon>
        <taxon>Urochloa</taxon>
    </lineage>
</organism>